<evidence type="ECO:0000313" key="4">
    <source>
        <dbReference type="EMBL" id="GAA0705203.1"/>
    </source>
</evidence>
<gene>
    <name evidence="4" type="ORF">GCM10009105_02500</name>
</gene>
<feature type="repeat" description="TPR" evidence="2">
    <location>
        <begin position="216"/>
        <end position="249"/>
    </location>
</feature>
<feature type="domain" description="Protein SirB1 N-terminal" evidence="3">
    <location>
        <begin position="65"/>
        <end position="219"/>
    </location>
</feature>
<dbReference type="InterPro" id="IPR032698">
    <property type="entry name" value="SirB1_N"/>
</dbReference>
<reference evidence="4 5" key="1">
    <citation type="journal article" date="2019" name="Int. J. Syst. Evol. Microbiol.">
        <title>The Global Catalogue of Microorganisms (GCM) 10K type strain sequencing project: providing services to taxonomists for standard genome sequencing and annotation.</title>
        <authorList>
            <consortium name="The Broad Institute Genomics Platform"/>
            <consortium name="The Broad Institute Genome Sequencing Center for Infectious Disease"/>
            <person name="Wu L."/>
            <person name="Ma J."/>
        </authorList>
    </citation>
    <scope>NUCLEOTIDE SEQUENCE [LARGE SCALE GENOMIC DNA]</scope>
    <source>
        <strain evidence="4 5">JCM 15421</strain>
    </source>
</reference>
<evidence type="ECO:0000256" key="1">
    <source>
        <dbReference type="ARBA" id="ARBA00007100"/>
    </source>
</evidence>
<accession>A0ABN1ICM4</accession>
<name>A0ABN1ICM4_9GAMM</name>
<dbReference type="EMBL" id="BAAAEU010000001">
    <property type="protein sequence ID" value="GAA0705203.1"/>
    <property type="molecule type" value="Genomic_DNA"/>
</dbReference>
<keyword evidence="5" id="KW-1185">Reference proteome</keyword>
<dbReference type="Gene3D" id="1.25.40.10">
    <property type="entry name" value="Tetratricopeptide repeat domain"/>
    <property type="match status" value="1"/>
</dbReference>
<dbReference type="SUPFAM" id="SSF48452">
    <property type="entry name" value="TPR-like"/>
    <property type="match status" value="1"/>
</dbReference>
<evidence type="ECO:0000313" key="5">
    <source>
        <dbReference type="Proteomes" id="UP001501523"/>
    </source>
</evidence>
<sequence>MRGLLAVVLSVVVSTVGARNTHSPQLATFPRDIQKVLSLPEDQIDTGLAALTFAKEIYPYIDVAAYSSKIDELAEGARQFIARHGKHAPDSVIRALDSYYYKVWGVQYDKAPNGRATQENYFINGILDRKLGQCVTIPMLYMAIAQRLGYPVYAVVAPEHNFVRFVDPTLREQNIELSGSAGYSSDAEYAYKLNISQRAIQSGAYLRTLTRRQYLCQLLQQNAIVFATRGDLDRAIFYFEKAYEIDSKDVYAAKNLAMLYHRKGERATTEAQAERCRLNSNRYHVIAEELGWTSDPDANTRGSR</sequence>
<evidence type="ECO:0000259" key="3">
    <source>
        <dbReference type="Pfam" id="PF13369"/>
    </source>
</evidence>
<keyword evidence="2" id="KW-0802">TPR repeat</keyword>
<proteinExistence type="inferred from homology"/>
<dbReference type="Pfam" id="PF13369">
    <property type="entry name" value="Transglut_core2"/>
    <property type="match status" value="1"/>
</dbReference>
<comment type="caution">
    <text evidence="4">The sequence shown here is derived from an EMBL/GenBank/DDBJ whole genome shotgun (WGS) entry which is preliminary data.</text>
</comment>
<dbReference type="PROSITE" id="PS50005">
    <property type="entry name" value="TPR"/>
    <property type="match status" value="1"/>
</dbReference>
<dbReference type="RefSeq" id="WP_343786331.1">
    <property type="nucleotide sequence ID" value="NZ_BAAAEU010000001.1"/>
</dbReference>
<comment type="similarity">
    <text evidence="1">Belongs to the UPF0162 family.</text>
</comment>
<evidence type="ECO:0000256" key="2">
    <source>
        <dbReference type="PROSITE-ProRule" id="PRU00339"/>
    </source>
</evidence>
<dbReference type="Proteomes" id="UP001501523">
    <property type="component" value="Unassembled WGS sequence"/>
</dbReference>
<protein>
    <submittedName>
        <fullName evidence="4">Transglutaminase family protein</fullName>
    </submittedName>
</protein>
<dbReference type="InterPro" id="IPR019734">
    <property type="entry name" value="TPR_rpt"/>
</dbReference>
<organism evidence="4 5">
    <name type="scientific">Dokdonella soli</name>
    <dbReference type="NCBI Taxonomy" id="529810"/>
    <lineage>
        <taxon>Bacteria</taxon>
        <taxon>Pseudomonadati</taxon>
        <taxon>Pseudomonadota</taxon>
        <taxon>Gammaproteobacteria</taxon>
        <taxon>Lysobacterales</taxon>
        <taxon>Rhodanobacteraceae</taxon>
        <taxon>Dokdonella</taxon>
    </lineage>
</organism>
<dbReference type="InterPro" id="IPR011990">
    <property type="entry name" value="TPR-like_helical_dom_sf"/>
</dbReference>